<dbReference type="GO" id="GO:0015031">
    <property type="term" value="P:protein transport"/>
    <property type="evidence" value="ECO:0007669"/>
    <property type="project" value="InterPro"/>
</dbReference>
<keyword evidence="2" id="KW-1133">Transmembrane helix</keyword>
<reference evidence="3" key="1">
    <citation type="submission" date="2018-08" db="EMBL/GenBank/DDBJ databases">
        <title>Comparative Plastid Genomics of Synurophyceae: Evolutionary Evidence of Lateral Gene Transfer and Inverted Repeat Dynamics.</title>
        <authorList>
            <person name="Kim J.I."/>
            <person name="Shin H."/>
            <person name="Skaloud P."/>
            <person name="Jung J."/>
            <person name="Yoon H.S."/>
            <person name="Archibald J.M."/>
            <person name="Shin W."/>
        </authorList>
    </citation>
    <scope>NUCLEOTIDE SEQUENCE</scope>
    <source>
        <strain evidence="3">FBCC200023</strain>
    </source>
</reference>
<accession>A0A3G2QZL2</accession>
<evidence type="ECO:0000256" key="1">
    <source>
        <dbReference type="RuleBase" id="RU004349"/>
    </source>
</evidence>
<proteinExistence type="inferred from homology"/>
<feature type="transmembrane region" description="Helical" evidence="2">
    <location>
        <begin position="180"/>
        <end position="198"/>
    </location>
</feature>
<gene>
    <name evidence="3" type="primary">secY</name>
</gene>
<keyword evidence="3" id="KW-0934">Plastid</keyword>
<name>A0A3G2QZL2_9STRA</name>
<dbReference type="InterPro" id="IPR023201">
    <property type="entry name" value="SecY_dom_sf"/>
</dbReference>
<dbReference type="PIRSF" id="PIRSF004557">
    <property type="entry name" value="SecY"/>
    <property type="match status" value="1"/>
</dbReference>
<dbReference type="SUPFAM" id="SSF103491">
    <property type="entry name" value="Preprotein translocase SecY subunit"/>
    <property type="match status" value="1"/>
</dbReference>
<comment type="similarity">
    <text evidence="1">Belongs to the SecY/SEC61-alpha family.</text>
</comment>
<sequence>MLNFLSNKSFLSIKFQNSPTKKIFLTLFVLCIYRFCNTIPLTEIDQEALKQSFLGLEKNNSILQILSMYSGGGGITLLSPFSLGIIPFINASILIDLLTAILPQLEKLQNEEGELGRRKIAFYKKVLTLIFSIVQSIFLIFYLKAYIYNANYTTFGIITCELTCGAMLLVWLSNIIDNKGIGNGTSILIFANIVSNILNKDILKFQNINNTFIIEIGLLLILMLLICISQTARITIDVVSARQLAFLENFGKNNFTEKIPKNFQIKDNGLSIRFNQAGIFPIIIASNLIPFISYFSQNVLQLEKGTNILTFIYYLLIIGFNYFYTIVFWDPEKISEQLRKASVSILNVTPGQETISYLENVVRSTSILGGIFLCFILFLFDFLKQYINGSFLVQINISSLIILVGVGFEIQRTIRSLYKNVLQNFT</sequence>
<feature type="transmembrane region" description="Helical" evidence="2">
    <location>
        <begin position="361"/>
        <end position="380"/>
    </location>
</feature>
<dbReference type="Gene3D" id="1.10.3370.10">
    <property type="entry name" value="SecY subunit domain"/>
    <property type="match status" value="1"/>
</dbReference>
<organism evidence="3">
    <name type="scientific">Synura uvella</name>
    <dbReference type="NCBI Taxonomy" id="52557"/>
    <lineage>
        <taxon>Eukaryota</taxon>
        <taxon>Sar</taxon>
        <taxon>Stramenopiles</taxon>
        <taxon>Ochrophyta</taxon>
        <taxon>Synurophyceae</taxon>
        <taxon>Synurales</taxon>
        <taxon>Mallomonadaceae</taxon>
        <taxon>Synura</taxon>
    </lineage>
</organism>
<protein>
    <submittedName>
        <fullName evidence="3">Preprotein translocase subunit SecY</fullName>
    </submittedName>
</protein>
<geneLocation type="plastid" evidence="3"/>
<dbReference type="RefSeq" id="YP_009545261.1">
    <property type="nucleotide sequence ID" value="NC_040134.1"/>
</dbReference>
<feature type="transmembrane region" description="Helical" evidence="2">
    <location>
        <begin position="153"/>
        <end position="173"/>
    </location>
</feature>
<dbReference type="AlphaFoldDB" id="A0A3G2QZL2"/>
<dbReference type="InterPro" id="IPR002208">
    <property type="entry name" value="SecY/SEC61-alpha"/>
</dbReference>
<keyword evidence="2" id="KW-0472">Membrane</keyword>
<dbReference type="EMBL" id="MH795130">
    <property type="protein sequence ID" value="AYO28415.1"/>
    <property type="molecule type" value="Genomic_DNA"/>
</dbReference>
<dbReference type="GeneID" id="38571739"/>
<dbReference type="PRINTS" id="PR00303">
    <property type="entry name" value="SECYTRNLCASE"/>
</dbReference>
<evidence type="ECO:0000313" key="3">
    <source>
        <dbReference type="EMBL" id="AYO28415.1"/>
    </source>
</evidence>
<feature type="transmembrane region" description="Helical" evidence="2">
    <location>
        <begin position="277"/>
        <end position="296"/>
    </location>
</feature>
<dbReference type="GO" id="GO:0016020">
    <property type="term" value="C:membrane"/>
    <property type="evidence" value="ECO:0007669"/>
    <property type="project" value="InterPro"/>
</dbReference>
<feature type="transmembrane region" description="Helical" evidence="2">
    <location>
        <begin position="386"/>
        <end position="408"/>
    </location>
</feature>
<dbReference type="PANTHER" id="PTHR10906">
    <property type="entry name" value="SECY/SEC61-ALPHA FAMILY MEMBER"/>
    <property type="match status" value="1"/>
</dbReference>
<evidence type="ECO:0000256" key="2">
    <source>
        <dbReference type="SAM" id="Phobius"/>
    </source>
</evidence>
<feature type="transmembrane region" description="Helical" evidence="2">
    <location>
        <begin position="126"/>
        <end position="147"/>
    </location>
</feature>
<feature type="transmembrane region" description="Helical" evidence="2">
    <location>
        <begin position="210"/>
        <end position="228"/>
    </location>
</feature>
<feature type="transmembrane region" description="Helical" evidence="2">
    <location>
        <begin position="308"/>
        <end position="329"/>
    </location>
</feature>
<dbReference type="Pfam" id="PF00344">
    <property type="entry name" value="SecY"/>
    <property type="match status" value="1"/>
</dbReference>
<keyword evidence="2" id="KW-0812">Transmembrane</keyword>